<feature type="region of interest" description="Disordered" evidence="1">
    <location>
        <begin position="1"/>
        <end position="38"/>
    </location>
</feature>
<evidence type="ECO:0000313" key="5">
    <source>
        <dbReference type="Proteomes" id="UP000254040"/>
    </source>
</evidence>
<feature type="region of interest" description="Disordered" evidence="1">
    <location>
        <begin position="133"/>
        <end position="288"/>
    </location>
</feature>
<dbReference type="EMBL" id="UGOG01000001">
    <property type="protein sequence ID" value="STX64037.1"/>
    <property type="molecule type" value="Genomic_DNA"/>
</dbReference>
<dbReference type="OrthoDB" id="10018895at2"/>
<evidence type="ECO:0000256" key="1">
    <source>
        <dbReference type="SAM" id="MobiDB-lite"/>
    </source>
</evidence>
<accession>A0A378K131</accession>
<dbReference type="AlphaFoldDB" id="A0A378K131"/>
<evidence type="ECO:0000313" key="3">
    <source>
        <dbReference type="EMBL" id="STX64037.1"/>
    </source>
</evidence>
<dbReference type="Proteomes" id="UP000054985">
    <property type="component" value="Unassembled WGS sequence"/>
</dbReference>
<feature type="compositionally biased region" description="Low complexity" evidence="1">
    <location>
        <begin position="1"/>
        <end position="26"/>
    </location>
</feature>
<reference evidence="3 5" key="2">
    <citation type="submission" date="2018-06" db="EMBL/GenBank/DDBJ databases">
        <authorList>
            <consortium name="Pathogen Informatics"/>
            <person name="Doyle S."/>
        </authorList>
    </citation>
    <scope>NUCLEOTIDE SEQUENCE [LARGE SCALE GENOMIC DNA]</scope>
    <source>
        <strain evidence="3 5">NCTC12239</strain>
    </source>
</reference>
<evidence type="ECO:0000313" key="4">
    <source>
        <dbReference type="Proteomes" id="UP000054985"/>
    </source>
</evidence>
<feature type="region of interest" description="Disordered" evidence="1">
    <location>
        <begin position="54"/>
        <end position="93"/>
    </location>
</feature>
<feature type="compositionally biased region" description="Polar residues" evidence="1">
    <location>
        <begin position="207"/>
        <end position="235"/>
    </location>
</feature>
<sequence length="288" mass="30426">MAENTPQSSEPTSTTSTAGASKTSSPTPAPDSGPSFLDKAVDFAKKGAALASKAKEGLSKLAQAPADQFAENQRKKKKQEEEEQAEKSDDPMMQLFNQLYGTVSKINSALYDPIRNIAGNLAQKGADAAVDKIKSAFSKSGNEPANQQPSPSSEQSSTASQSRSNENNPPIVEKVSIEQSDSVSVKPNDEVSPKVTEAISDKPTDEVSVNPSGDVPTSEQEQSADVSAENESVSAMTPFPDSPSPKGEEPLKLADTSAYDQKSQESSKANKTQPDMEPTEDLGNAMNI</sequence>
<evidence type="ECO:0000313" key="2">
    <source>
        <dbReference type="EMBL" id="KTD34320.1"/>
    </source>
</evidence>
<keyword evidence="4" id="KW-1185">Reference proteome</keyword>
<feature type="compositionally biased region" description="Low complexity" evidence="1">
    <location>
        <begin position="142"/>
        <end position="167"/>
    </location>
</feature>
<dbReference type="Proteomes" id="UP000254040">
    <property type="component" value="Unassembled WGS sequence"/>
</dbReference>
<dbReference type="RefSeq" id="WP_028382770.1">
    <property type="nucleotide sequence ID" value="NZ_CAAAJG010000012.1"/>
</dbReference>
<protein>
    <submittedName>
        <fullName evidence="3">Uncharacterized protein</fullName>
    </submittedName>
</protein>
<name>A0A378K131_9GAMM</name>
<reference evidence="2 4" key="1">
    <citation type="submission" date="2015-11" db="EMBL/GenBank/DDBJ databases">
        <title>Genomic analysis of 38 Legionella species identifies large and diverse effector repertoires.</title>
        <authorList>
            <person name="Burstein D."/>
            <person name="Amaro F."/>
            <person name="Zusman T."/>
            <person name="Lifshitz Z."/>
            <person name="Cohen O."/>
            <person name="Gilbert J.A."/>
            <person name="Pupko T."/>
            <person name="Shuman H.A."/>
            <person name="Segal G."/>
        </authorList>
    </citation>
    <scope>NUCLEOTIDE SEQUENCE [LARGE SCALE GENOMIC DNA]</scope>
    <source>
        <strain evidence="2 4">ATCC 43877</strain>
    </source>
</reference>
<proteinExistence type="predicted"/>
<dbReference type="EMBL" id="LNYN01000020">
    <property type="protein sequence ID" value="KTD34320.1"/>
    <property type="molecule type" value="Genomic_DNA"/>
</dbReference>
<feature type="compositionally biased region" description="Polar residues" evidence="1">
    <location>
        <begin position="258"/>
        <end position="273"/>
    </location>
</feature>
<gene>
    <name evidence="2" type="ORF">Lmor_1717</name>
    <name evidence="3" type="ORF">NCTC12239_02998</name>
</gene>
<organism evidence="3 5">
    <name type="scientific">Legionella moravica</name>
    <dbReference type="NCBI Taxonomy" id="39962"/>
    <lineage>
        <taxon>Bacteria</taxon>
        <taxon>Pseudomonadati</taxon>
        <taxon>Pseudomonadota</taxon>
        <taxon>Gammaproteobacteria</taxon>
        <taxon>Legionellales</taxon>
        <taxon>Legionellaceae</taxon>
        <taxon>Legionella</taxon>
    </lineage>
</organism>